<organism evidence="2 3">
    <name type="scientific">Bursaphelenchus okinawaensis</name>
    <dbReference type="NCBI Taxonomy" id="465554"/>
    <lineage>
        <taxon>Eukaryota</taxon>
        <taxon>Metazoa</taxon>
        <taxon>Ecdysozoa</taxon>
        <taxon>Nematoda</taxon>
        <taxon>Chromadorea</taxon>
        <taxon>Rhabditida</taxon>
        <taxon>Tylenchina</taxon>
        <taxon>Tylenchomorpha</taxon>
        <taxon>Aphelenchoidea</taxon>
        <taxon>Aphelenchoididae</taxon>
        <taxon>Bursaphelenchus</taxon>
    </lineage>
</organism>
<comment type="caution">
    <text evidence="2">The sequence shown here is derived from an EMBL/GenBank/DDBJ whole genome shotgun (WGS) entry which is preliminary data.</text>
</comment>
<name>A0A811K248_9BILA</name>
<reference evidence="2" key="1">
    <citation type="submission" date="2020-09" db="EMBL/GenBank/DDBJ databases">
        <authorList>
            <person name="Kikuchi T."/>
        </authorList>
    </citation>
    <scope>NUCLEOTIDE SEQUENCE</scope>
    <source>
        <strain evidence="2">SH1</strain>
    </source>
</reference>
<dbReference type="EMBL" id="CAJFDH010000002">
    <property type="protein sequence ID" value="CAD5209733.1"/>
    <property type="molecule type" value="Genomic_DNA"/>
</dbReference>
<keyword evidence="3" id="KW-1185">Reference proteome</keyword>
<evidence type="ECO:0000313" key="2">
    <source>
        <dbReference type="EMBL" id="CAD5209733.1"/>
    </source>
</evidence>
<dbReference type="EMBL" id="CAJFCW020000002">
    <property type="protein sequence ID" value="CAG9089954.1"/>
    <property type="molecule type" value="Genomic_DNA"/>
</dbReference>
<evidence type="ECO:0000313" key="3">
    <source>
        <dbReference type="Proteomes" id="UP000614601"/>
    </source>
</evidence>
<gene>
    <name evidence="2" type="ORF">BOKJ2_LOCUS2835</name>
</gene>
<proteinExistence type="predicted"/>
<dbReference type="Proteomes" id="UP000783686">
    <property type="component" value="Unassembled WGS sequence"/>
</dbReference>
<feature type="signal peptide" evidence="1">
    <location>
        <begin position="1"/>
        <end position="22"/>
    </location>
</feature>
<accession>A0A811K248</accession>
<keyword evidence="1" id="KW-0732">Signal</keyword>
<dbReference type="Proteomes" id="UP000614601">
    <property type="component" value="Unassembled WGS sequence"/>
</dbReference>
<protein>
    <submittedName>
        <fullName evidence="2">Uncharacterized protein</fullName>
    </submittedName>
</protein>
<feature type="chain" id="PRO_5035594538" evidence="1">
    <location>
        <begin position="23"/>
        <end position="103"/>
    </location>
</feature>
<evidence type="ECO:0000256" key="1">
    <source>
        <dbReference type="SAM" id="SignalP"/>
    </source>
</evidence>
<dbReference type="AlphaFoldDB" id="A0A811K248"/>
<sequence length="103" mass="11002">MKFYSALLAFVVLVAVVAFSQAEDMKTMCTNDANMLASELKPIVGNTQKRQAFVDKLKAKVQQECTPKNSCNDACATAINACLDKQRASSTVISNPAGCCSSC</sequence>